<evidence type="ECO:0000256" key="1">
    <source>
        <dbReference type="SAM" id="MobiDB-lite"/>
    </source>
</evidence>
<comment type="caution">
    <text evidence="2">The sequence shown here is derived from an EMBL/GenBank/DDBJ whole genome shotgun (WGS) entry which is preliminary data.</text>
</comment>
<evidence type="ECO:0000313" key="2">
    <source>
        <dbReference type="EMBL" id="KAG0447763.1"/>
    </source>
</evidence>
<keyword evidence="3" id="KW-1185">Reference proteome</keyword>
<gene>
    <name evidence="2" type="ORF">HPP92_028177</name>
</gene>
<reference evidence="2 3" key="1">
    <citation type="journal article" date="2020" name="Nat. Food">
        <title>A phased Vanilla planifolia genome enables genetic improvement of flavour and production.</title>
        <authorList>
            <person name="Hasing T."/>
            <person name="Tang H."/>
            <person name="Brym M."/>
            <person name="Khazi F."/>
            <person name="Huang T."/>
            <person name="Chambers A.H."/>
        </authorList>
    </citation>
    <scope>NUCLEOTIDE SEQUENCE [LARGE SCALE GENOMIC DNA]</scope>
    <source>
        <tissue evidence="2">Leaf</tissue>
    </source>
</reference>
<protein>
    <submittedName>
        <fullName evidence="2">Uncharacterized protein</fullName>
    </submittedName>
</protein>
<name>A0A835P8B9_VANPL</name>
<accession>A0A835P8B9</accession>
<dbReference type="EMBL" id="JADCNL010000427">
    <property type="protein sequence ID" value="KAG0447763.1"/>
    <property type="molecule type" value="Genomic_DNA"/>
</dbReference>
<proteinExistence type="predicted"/>
<evidence type="ECO:0000313" key="3">
    <source>
        <dbReference type="Proteomes" id="UP000636800"/>
    </source>
</evidence>
<sequence length="103" mass="11091">MCEPVSLWLIGSSPAANGPGRSAVMGDTFRGDDVEAHHKLQPCVAWIPSNTEVDFKICMIAANDGNNAALLNSKRELGSSNQMGTTEGRASIRTPRPFEHDTH</sequence>
<feature type="region of interest" description="Disordered" evidence="1">
    <location>
        <begin position="75"/>
        <end position="103"/>
    </location>
</feature>
<dbReference type="Proteomes" id="UP000636800">
    <property type="component" value="Unassembled WGS sequence"/>
</dbReference>
<organism evidence="2 3">
    <name type="scientific">Vanilla planifolia</name>
    <name type="common">Vanilla</name>
    <dbReference type="NCBI Taxonomy" id="51239"/>
    <lineage>
        <taxon>Eukaryota</taxon>
        <taxon>Viridiplantae</taxon>
        <taxon>Streptophyta</taxon>
        <taxon>Embryophyta</taxon>
        <taxon>Tracheophyta</taxon>
        <taxon>Spermatophyta</taxon>
        <taxon>Magnoliopsida</taxon>
        <taxon>Liliopsida</taxon>
        <taxon>Asparagales</taxon>
        <taxon>Orchidaceae</taxon>
        <taxon>Vanilloideae</taxon>
        <taxon>Vanilleae</taxon>
        <taxon>Vanilla</taxon>
    </lineage>
</organism>
<dbReference type="AlphaFoldDB" id="A0A835P8B9"/>